<feature type="region of interest" description="Disordered" evidence="1">
    <location>
        <begin position="312"/>
        <end position="535"/>
    </location>
</feature>
<feature type="region of interest" description="Disordered" evidence="1">
    <location>
        <begin position="1095"/>
        <end position="1134"/>
    </location>
</feature>
<dbReference type="AlphaFoldDB" id="A0AAI8VUG3"/>
<feature type="region of interest" description="Disordered" evidence="1">
    <location>
        <begin position="993"/>
        <end position="1016"/>
    </location>
</feature>
<feature type="compositionally biased region" description="Acidic residues" evidence="1">
    <location>
        <begin position="335"/>
        <end position="345"/>
    </location>
</feature>
<organism evidence="2 3">
    <name type="scientific">Anthostomella pinea</name>
    <dbReference type="NCBI Taxonomy" id="933095"/>
    <lineage>
        <taxon>Eukaryota</taxon>
        <taxon>Fungi</taxon>
        <taxon>Dikarya</taxon>
        <taxon>Ascomycota</taxon>
        <taxon>Pezizomycotina</taxon>
        <taxon>Sordariomycetes</taxon>
        <taxon>Xylariomycetidae</taxon>
        <taxon>Xylariales</taxon>
        <taxon>Xylariaceae</taxon>
        <taxon>Anthostomella</taxon>
    </lineage>
</organism>
<feature type="region of interest" description="Disordered" evidence="1">
    <location>
        <begin position="72"/>
        <end position="126"/>
    </location>
</feature>
<feature type="region of interest" description="Disordered" evidence="1">
    <location>
        <begin position="794"/>
        <end position="821"/>
    </location>
</feature>
<feature type="compositionally biased region" description="Low complexity" evidence="1">
    <location>
        <begin position="391"/>
        <end position="402"/>
    </location>
</feature>
<evidence type="ECO:0000313" key="3">
    <source>
        <dbReference type="Proteomes" id="UP001295740"/>
    </source>
</evidence>
<protein>
    <submittedName>
        <fullName evidence="2">Uu.00g069130.m01.CDS01</fullName>
    </submittedName>
</protein>
<dbReference type="Proteomes" id="UP001295740">
    <property type="component" value="Unassembled WGS sequence"/>
</dbReference>
<feature type="compositionally biased region" description="Low complexity" evidence="1">
    <location>
        <begin position="508"/>
        <end position="520"/>
    </location>
</feature>
<feature type="compositionally biased region" description="Basic and acidic residues" evidence="1">
    <location>
        <begin position="312"/>
        <end position="330"/>
    </location>
</feature>
<dbReference type="EMBL" id="CAUWAG010000018">
    <property type="protein sequence ID" value="CAJ2511288.1"/>
    <property type="molecule type" value="Genomic_DNA"/>
</dbReference>
<feature type="region of interest" description="Disordered" evidence="1">
    <location>
        <begin position="549"/>
        <end position="575"/>
    </location>
</feature>
<feature type="compositionally biased region" description="Basic and acidic residues" evidence="1">
    <location>
        <begin position="738"/>
        <end position="749"/>
    </location>
</feature>
<feature type="region of interest" description="Disordered" evidence="1">
    <location>
        <begin position="25"/>
        <end position="48"/>
    </location>
</feature>
<feature type="compositionally biased region" description="Basic and acidic residues" evidence="1">
    <location>
        <begin position="556"/>
        <end position="567"/>
    </location>
</feature>
<keyword evidence="3" id="KW-1185">Reference proteome</keyword>
<sequence length="1134" mass="124910">MSILCCCRSRRVICPEPSREVLELPTPPPRAKLSKSPFPRSVPDMSLSPVLSKQAPSLFTTSMHQAQVNPADIDADDSDEDIPIRNTKNSSTNTLEAIKTKLIRRLSQKSEPKGHSPQTLGNNDDELARRAELKRLMHKRIQEELKSEEEEGVKPTCLEPPRRDSCKEPDLPGGGPRDTIEFSVSSPVEDEPREQSRSSQEAIPLAFPVARQRAVSGRRNSCPDSTYRSRQNLSLDGNLPLRERGSLPQLPSSPLLLPVHFPNGRGSPSIQSWRLDSYSSGQLANFLGVPEDTKQTISSQPPEISIQAEVDQRYDDEEHKSPPKKDDHPSVNDPAESECPAEDSLEPMTPKGSNECPIDVLDNNREEEESIANNNDTSIDRYSPLDMWLRSQEVQSTSVVSSRNNSDMMLDKIAGSNSQQAPSETGAPNREAPQPPTMVLPEAAEQVDDPQRDPPGAWPRSEDASVGLERASSSTPSDESIALQRAVAEMSEALSEDPPVPEEAQQESSSRYTSSRYTTRPNSRQPTPKESHLKLTELLGGRKAALPVAPLNRLEVPSRKKDGEKSETSSYKTASTVLPSSDWALEDIPASRRATAGAISVAASETASFRHREAELKSIEQRFGSGNIRRNNSIQAVSRFQEDFDQPRPSRSSRHSIMAKFHLTVPKQAKVSTQRPESSDAKGGLPEGRLAGAEYTEHPYASYSDSAVNRPASPFIQANGGRRPAIVESATGVWQRAFKQEADRRESRSQSRAGSHKLYASPRGQKAVVAVSNAIQEHAATGNHFHIVDHNISGTRKRSTSQPQSPGTLPLVQTDRHEPNNASHGVLREWVNQLEAGNLQPHPESEVYMPQNRSLGRRTPPKSWAKWPSHSRHERAGAAGAKDHVVPRDFGVPSELCSDQALPPLKMGNGSLKKRNLTPVSRTLSGQFGRAVKGGWQKLISSRDNVDDEPKYSSSRSNSHKDRGHLEYPELELLPTPAGFREVQALEQTIDKIKHRSVSRTPRLRESSDDSTRPPLTSRIAEEVHKFQHVVENEPYSGSEQSSKMILSGLPMTPSQVLPAPRAVSGATEEFQTPGSHISYEDCVPTHMLDDDVEKDSIHSDDTTVATRTKPKIATGRPEGDQFADQGEVTDKDA</sequence>
<feature type="compositionally biased region" description="Basic and acidic residues" evidence="1">
    <location>
        <begin position="160"/>
        <end position="170"/>
    </location>
</feature>
<feature type="region of interest" description="Disordered" evidence="1">
    <location>
        <begin position="738"/>
        <end position="764"/>
    </location>
</feature>
<feature type="region of interest" description="Disordered" evidence="1">
    <location>
        <begin position="143"/>
        <end position="253"/>
    </location>
</feature>
<comment type="caution">
    <text evidence="2">The sequence shown here is derived from an EMBL/GenBank/DDBJ whole genome shotgun (WGS) entry which is preliminary data.</text>
</comment>
<evidence type="ECO:0000313" key="2">
    <source>
        <dbReference type="EMBL" id="CAJ2511288.1"/>
    </source>
</evidence>
<feature type="compositionally biased region" description="Polar residues" evidence="1">
    <location>
        <begin position="218"/>
        <end position="235"/>
    </location>
</feature>
<feature type="region of interest" description="Disordered" evidence="1">
    <location>
        <begin position="663"/>
        <end position="689"/>
    </location>
</feature>
<reference evidence="2" key="1">
    <citation type="submission" date="2023-10" db="EMBL/GenBank/DDBJ databases">
        <authorList>
            <person name="Hackl T."/>
        </authorList>
    </citation>
    <scope>NUCLEOTIDE SEQUENCE</scope>
</reference>
<proteinExistence type="predicted"/>
<feature type="region of interest" description="Disordered" evidence="1">
    <location>
        <begin position="941"/>
        <end position="964"/>
    </location>
</feature>
<feature type="compositionally biased region" description="Polar residues" evidence="1">
    <location>
        <begin position="86"/>
        <end position="95"/>
    </location>
</feature>
<evidence type="ECO:0000256" key="1">
    <source>
        <dbReference type="SAM" id="MobiDB-lite"/>
    </source>
</evidence>
<feature type="compositionally biased region" description="Basic and acidic residues" evidence="1">
    <location>
        <begin position="1003"/>
        <end position="1012"/>
    </location>
</feature>
<name>A0AAI8VUG3_9PEZI</name>
<gene>
    <name evidence="2" type="ORF">KHLLAP_LOCUS11756</name>
</gene>
<accession>A0AAI8VUG3</accession>